<evidence type="ECO:0000313" key="2">
    <source>
        <dbReference type="Proteomes" id="UP000594681"/>
    </source>
</evidence>
<gene>
    <name evidence="1" type="ORF">G7Y31_05140</name>
</gene>
<dbReference type="EMBL" id="CP064954">
    <property type="protein sequence ID" value="QPK80074.1"/>
    <property type="molecule type" value="Genomic_DNA"/>
</dbReference>
<proteinExistence type="predicted"/>
<reference evidence="1 2" key="1">
    <citation type="submission" date="2020-11" db="EMBL/GenBank/DDBJ databases">
        <title>Corynebacterium sp. ZJ-599.</title>
        <authorList>
            <person name="Zhou J."/>
        </authorList>
    </citation>
    <scope>NUCLEOTIDE SEQUENCE [LARGE SCALE GENOMIC DNA]</scope>
    <source>
        <strain evidence="1 2">ZJ-599</strain>
    </source>
</reference>
<organism evidence="1 2">
    <name type="scientific">Corynebacterium lizhenjunii</name>
    <dbReference type="NCBI Taxonomy" id="2709394"/>
    <lineage>
        <taxon>Bacteria</taxon>
        <taxon>Bacillati</taxon>
        <taxon>Actinomycetota</taxon>
        <taxon>Actinomycetes</taxon>
        <taxon>Mycobacteriales</taxon>
        <taxon>Corynebacteriaceae</taxon>
        <taxon>Corynebacterium</taxon>
    </lineage>
</organism>
<sequence length="60" mass="6791">MKAFLDPHATPVDKAIQFIELKYLHGLKVVPTDEDIEEVLTGLDANTEENKQRVKEELGL</sequence>
<name>A0A7T0KHM8_9CORY</name>
<accession>A0A7T0KHM8</accession>
<keyword evidence="2" id="KW-1185">Reference proteome</keyword>
<dbReference type="RefSeq" id="WP_165010535.1">
    <property type="nucleotide sequence ID" value="NZ_CP064954.1"/>
</dbReference>
<protein>
    <submittedName>
        <fullName evidence="1">Uncharacterized protein</fullName>
    </submittedName>
</protein>
<evidence type="ECO:0000313" key="1">
    <source>
        <dbReference type="EMBL" id="QPK80074.1"/>
    </source>
</evidence>
<dbReference type="KEGG" id="cliz:G7Y31_05140"/>
<dbReference type="Proteomes" id="UP000594681">
    <property type="component" value="Chromosome"/>
</dbReference>
<dbReference type="AlphaFoldDB" id="A0A7T0KHM8"/>